<dbReference type="PANTHER" id="PTHR43669">
    <property type="entry name" value="5-KETO-D-GLUCONATE 5-REDUCTASE"/>
    <property type="match status" value="1"/>
</dbReference>
<dbReference type="EMBL" id="CP046052">
    <property type="protein sequence ID" value="QGM45972.1"/>
    <property type="molecule type" value="Genomic_DNA"/>
</dbReference>
<dbReference type="Proteomes" id="UP000309061">
    <property type="component" value="Chromosome"/>
</dbReference>
<dbReference type="FunFam" id="3.40.50.720:FF:000084">
    <property type="entry name" value="Short-chain dehydrogenase reductase"/>
    <property type="match status" value="1"/>
</dbReference>
<dbReference type="InterPro" id="IPR036291">
    <property type="entry name" value="NAD(P)-bd_dom_sf"/>
</dbReference>
<reference evidence="4 5" key="1">
    <citation type="submission" date="2019-11" db="EMBL/GenBank/DDBJ databases">
        <title>The genome sequence of Methylocystis heyeri.</title>
        <authorList>
            <person name="Oshkin I.Y."/>
            <person name="Miroshnikov K."/>
            <person name="Dedysh S.N."/>
        </authorList>
    </citation>
    <scope>NUCLEOTIDE SEQUENCE [LARGE SCALE GENOMIC DNA]</scope>
    <source>
        <strain evidence="4 5">H2</strain>
    </source>
</reference>
<dbReference type="Pfam" id="PF13561">
    <property type="entry name" value="adh_short_C2"/>
    <property type="match status" value="1"/>
</dbReference>
<dbReference type="RefSeq" id="WP_136496236.1">
    <property type="nucleotide sequence ID" value="NZ_CP046052.1"/>
</dbReference>
<protein>
    <submittedName>
        <fullName evidence="4">Glucose 1-dehydrogenase</fullName>
        <ecNumber evidence="4">1.1.1.47</ecNumber>
    </submittedName>
</protein>
<dbReference type="InterPro" id="IPR057326">
    <property type="entry name" value="KR_dom"/>
</dbReference>
<dbReference type="NCBIfam" id="NF005559">
    <property type="entry name" value="PRK07231.1"/>
    <property type="match status" value="1"/>
</dbReference>
<dbReference type="PRINTS" id="PR00081">
    <property type="entry name" value="GDHRDH"/>
</dbReference>
<proteinExistence type="inferred from homology"/>
<evidence type="ECO:0000313" key="5">
    <source>
        <dbReference type="Proteomes" id="UP000309061"/>
    </source>
</evidence>
<gene>
    <name evidence="4" type="ORF">H2LOC_009805</name>
</gene>
<organism evidence="4 5">
    <name type="scientific">Methylocystis heyeri</name>
    <dbReference type="NCBI Taxonomy" id="391905"/>
    <lineage>
        <taxon>Bacteria</taxon>
        <taxon>Pseudomonadati</taxon>
        <taxon>Pseudomonadota</taxon>
        <taxon>Alphaproteobacteria</taxon>
        <taxon>Hyphomicrobiales</taxon>
        <taxon>Methylocystaceae</taxon>
        <taxon>Methylocystis</taxon>
    </lineage>
</organism>
<dbReference type="SUPFAM" id="SSF51735">
    <property type="entry name" value="NAD(P)-binding Rossmann-fold domains"/>
    <property type="match status" value="1"/>
</dbReference>
<dbReference type="EC" id="1.1.1.47" evidence="4"/>
<dbReference type="CDD" id="cd05233">
    <property type="entry name" value="SDR_c"/>
    <property type="match status" value="1"/>
</dbReference>
<evidence type="ECO:0000256" key="2">
    <source>
        <dbReference type="ARBA" id="ARBA00023002"/>
    </source>
</evidence>
<dbReference type="GO" id="GO:0047936">
    <property type="term" value="F:glucose 1-dehydrogenase [NAD(P)+] activity"/>
    <property type="evidence" value="ECO:0007669"/>
    <property type="project" value="UniProtKB-EC"/>
</dbReference>
<keyword evidence="2 4" id="KW-0560">Oxidoreductase</keyword>
<comment type="similarity">
    <text evidence="1">Belongs to the short-chain dehydrogenases/reductases (SDR) family.</text>
</comment>
<sequence length="249" mass="26123">MGKLSGRIAIVTGGNSGIGLAAAKLFAAEGAQVVITGRRKAELDAARTEIGHGALAIQGDVSQLDDLDRLYAEVKQKFGRVDVLFANAGLVELAPLEGVTEAHFDKQFDINVKGLLFTVQKALPLLSAGGAIIINSSIANTKGMAGFGVYSATKAAVRSFARTWTTELKNRKIRVNVISPGPIETPIFGKMGLSESQIDEFGASISEQVPLGRFGKPEEIAKVALFLASEDSSYIAGAEIFVDGGMVAV</sequence>
<evidence type="ECO:0000256" key="1">
    <source>
        <dbReference type="ARBA" id="ARBA00006484"/>
    </source>
</evidence>
<name>A0A6B8KEC7_9HYPH</name>
<dbReference type="SMART" id="SM00822">
    <property type="entry name" value="PKS_KR"/>
    <property type="match status" value="1"/>
</dbReference>
<feature type="domain" description="Ketoreductase" evidence="3">
    <location>
        <begin position="7"/>
        <end position="186"/>
    </location>
</feature>
<evidence type="ECO:0000313" key="4">
    <source>
        <dbReference type="EMBL" id="QGM45972.1"/>
    </source>
</evidence>
<dbReference type="AlphaFoldDB" id="A0A6B8KEC7"/>
<dbReference type="OrthoDB" id="9803333at2"/>
<dbReference type="Gene3D" id="3.40.50.720">
    <property type="entry name" value="NAD(P)-binding Rossmann-like Domain"/>
    <property type="match status" value="1"/>
</dbReference>
<dbReference type="PRINTS" id="PR00080">
    <property type="entry name" value="SDRFAMILY"/>
</dbReference>
<accession>A0A6B8KEC7</accession>
<keyword evidence="5" id="KW-1185">Reference proteome</keyword>
<dbReference type="PANTHER" id="PTHR43669:SF3">
    <property type="entry name" value="ALCOHOL DEHYDROGENASE, PUTATIVE (AFU_ORTHOLOGUE AFUA_3G03445)-RELATED"/>
    <property type="match status" value="1"/>
</dbReference>
<dbReference type="KEGG" id="mhey:H2LOC_009805"/>
<evidence type="ECO:0000259" key="3">
    <source>
        <dbReference type="SMART" id="SM00822"/>
    </source>
</evidence>
<dbReference type="InterPro" id="IPR002347">
    <property type="entry name" value="SDR_fam"/>
</dbReference>